<evidence type="ECO:0008006" key="3">
    <source>
        <dbReference type="Google" id="ProtNLM"/>
    </source>
</evidence>
<reference evidence="1 2" key="1">
    <citation type="submission" date="2019-02" db="EMBL/GenBank/DDBJ databases">
        <title>Genomic Encyclopedia of Type Strains, Phase IV (KMG-IV): sequencing the most valuable type-strain genomes for metagenomic binning, comparative biology and taxonomic classification.</title>
        <authorList>
            <person name="Goeker M."/>
        </authorList>
    </citation>
    <scope>NUCLEOTIDE SEQUENCE [LARGE SCALE GENOMIC DNA]</scope>
    <source>
        <strain evidence="1 2">DSM 18116</strain>
    </source>
</reference>
<dbReference type="InterPro" id="IPR037066">
    <property type="entry name" value="Plug_dom_sf"/>
</dbReference>
<evidence type="ECO:0000313" key="2">
    <source>
        <dbReference type="Proteomes" id="UP000293874"/>
    </source>
</evidence>
<dbReference type="Gene3D" id="2.170.130.10">
    <property type="entry name" value="TonB-dependent receptor, plug domain"/>
    <property type="match status" value="1"/>
</dbReference>
<dbReference type="EMBL" id="SGXA01000002">
    <property type="protein sequence ID" value="RZS70911.1"/>
    <property type="molecule type" value="Genomic_DNA"/>
</dbReference>
<gene>
    <name evidence="1" type="ORF">EV199_2810</name>
</gene>
<sequence>MINAVICCLEVILMKRLILPYLAILLLMVCAIPSHAQKVDSMINVYGERYPQEKIYVHFDKGVYNPGETIWFKAYIQAGFLPSNISRNFYAELIDPSNGKLLQRKVVPVYESSTASHFDLPLNLDIPEVVFRAYTNWMMNFDSAFLYTKTLRVVTKSDAGMAQAAAPPILKFFPEGGDLVAGLATNVAFKGTDSRGFPIKVQGVVKDAKGATVASFKSVHDGMGKFELEPVAGAAYTAEWKDEKGTSYKAELPAVKNSGAILQINGTGPRRSFVVKRSMDAGPEMNKVFIVANIYSQVVYKATVDLGTNFMTSGLIPTDNLPSGILQVTLFNSNWQAVAERITFVNNNDYLFLADIVDLGKNLSKRGKNIISVEVPDTLRSNLSVSVTDLAVSDEGKEDIFSRFMLTDELKGFIYQPAYYFSSTADSVQQHLELVMLTHGWRRFKWEDLAAGKVPQIKYPIENYLSLKGELAGLNPSQIPQGTLLNLFMEAKDSSRQLFMLPVDNKGRFEEKGLVFFDTVKLYYSFNKNQKLTESAVVNFNNGSMPSPKLVTFNPLWRIYNPLDSNAVKRSRYIATEAERLRPEIAKRVKTLEAVTVTARQKSKSQLMDDRYTSGMFSGGDAYSFDMVDDPFAMSARDVFTFLQGRVPGLQITGAGGPDGPGLTWRGQTPTLFLNEMQVDANMLSGTPVADIAYVKVFRPPFFGAFGGGAGGAIAVYTKKGGEGRSNTNVPGGMERRTMVGYSAPKEFYAPDYSKENALYDVLDVRTTLYWAPYLLTDKSNRKVTFTFYNNDISKKLKVIVEGMNEEGRMTRIEKILE</sequence>
<accession>A0A4V2F0Q1</accession>
<organism evidence="1 2">
    <name type="scientific">Pseudobacter ginsenosidimutans</name>
    <dbReference type="NCBI Taxonomy" id="661488"/>
    <lineage>
        <taxon>Bacteria</taxon>
        <taxon>Pseudomonadati</taxon>
        <taxon>Bacteroidota</taxon>
        <taxon>Chitinophagia</taxon>
        <taxon>Chitinophagales</taxon>
        <taxon>Chitinophagaceae</taxon>
        <taxon>Pseudobacter</taxon>
    </lineage>
</organism>
<comment type="caution">
    <text evidence="1">The sequence shown here is derived from an EMBL/GenBank/DDBJ whole genome shotgun (WGS) entry which is preliminary data.</text>
</comment>
<name>A0A4V2F0Q1_9BACT</name>
<keyword evidence="2" id="KW-1185">Reference proteome</keyword>
<evidence type="ECO:0000313" key="1">
    <source>
        <dbReference type="EMBL" id="RZS70911.1"/>
    </source>
</evidence>
<dbReference type="Gene3D" id="2.60.40.1930">
    <property type="match status" value="1"/>
</dbReference>
<dbReference type="AlphaFoldDB" id="A0A4V2F0Q1"/>
<protein>
    <recommendedName>
        <fullName evidence="3">TonB-dependent receptor-like protein</fullName>
    </recommendedName>
</protein>
<dbReference type="Proteomes" id="UP000293874">
    <property type="component" value="Unassembled WGS sequence"/>
</dbReference>
<proteinExistence type="predicted"/>
<dbReference type="SUPFAM" id="SSF56935">
    <property type="entry name" value="Porins"/>
    <property type="match status" value="1"/>
</dbReference>